<keyword evidence="4 7" id="KW-0808">Transferase</keyword>
<evidence type="ECO:0000256" key="2">
    <source>
        <dbReference type="ARBA" id="ARBA00007441"/>
    </source>
</evidence>
<dbReference type="CDD" id="cd00609">
    <property type="entry name" value="AAT_like"/>
    <property type="match status" value="1"/>
</dbReference>
<comment type="similarity">
    <text evidence="2">Belongs to the class-I pyridoxal-phosphate-dependent aminotransferase family.</text>
</comment>
<dbReference type="PANTHER" id="PTHR46383:SF3">
    <property type="entry name" value="ASPARTATE AMINOTRANSFERASE-RELATED"/>
    <property type="match status" value="1"/>
</dbReference>
<keyword evidence="5" id="KW-0663">Pyridoxal phosphate</keyword>
<organism evidence="7 8">
    <name type="scientific">Rarobacter incanus</name>
    <dbReference type="NCBI Taxonomy" id="153494"/>
    <lineage>
        <taxon>Bacteria</taxon>
        <taxon>Bacillati</taxon>
        <taxon>Actinomycetota</taxon>
        <taxon>Actinomycetes</taxon>
        <taxon>Micrococcales</taxon>
        <taxon>Rarobacteraceae</taxon>
        <taxon>Rarobacter</taxon>
    </lineage>
</organism>
<dbReference type="PANTHER" id="PTHR46383">
    <property type="entry name" value="ASPARTATE AMINOTRANSFERASE"/>
    <property type="match status" value="1"/>
</dbReference>
<keyword evidence="8" id="KW-1185">Reference proteome</keyword>
<evidence type="ECO:0000256" key="1">
    <source>
        <dbReference type="ARBA" id="ARBA00001933"/>
    </source>
</evidence>
<dbReference type="InterPro" id="IPR050596">
    <property type="entry name" value="AspAT/PAT-like"/>
</dbReference>
<evidence type="ECO:0000259" key="6">
    <source>
        <dbReference type="Pfam" id="PF00155"/>
    </source>
</evidence>
<feature type="domain" description="Aminotransferase class I/classII large" evidence="6">
    <location>
        <begin position="32"/>
        <end position="376"/>
    </location>
</feature>
<dbReference type="GO" id="GO:0006520">
    <property type="term" value="P:amino acid metabolic process"/>
    <property type="evidence" value="ECO:0007669"/>
    <property type="project" value="InterPro"/>
</dbReference>
<dbReference type="EMBL" id="VFNV01000001">
    <property type="protein sequence ID" value="TQK75981.1"/>
    <property type="molecule type" value="Genomic_DNA"/>
</dbReference>
<evidence type="ECO:0000256" key="3">
    <source>
        <dbReference type="ARBA" id="ARBA00022576"/>
    </source>
</evidence>
<reference evidence="7 8" key="1">
    <citation type="submission" date="2019-06" db="EMBL/GenBank/DDBJ databases">
        <title>Sequencing the genomes of 1000 actinobacteria strains.</title>
        <authorList>
            <person name="Klenk H.-P."/>
        </authorList>
    </citation>
    <scope>NUCLEOTIDE SEQUENCE [LARGE SCALE GENOMIC DNA]</scope>
    <source>
        <strain evidence="7 8">DSM 10596</strain>
    </source>
</reference>
<dbReference type="Gene3D" id="3.40.640.10">
    <property type="entry name" value="Type I PLP-dependent aspartate aminotransferase-like (Major domain)"/>
    <property type="match status" value="1"/>
</dbReference>
<comment type="cofactor">
    <cofactor evidence="1">
        <name>pyridoxal 5'-phosphate</name>
        <dbReference type="ChEBI" id="CHEBI:597326"/>
    </cofactor>
</comment>
<evidence type="ECO:0000313" key="8">
    <source>
        <dbReference type="Proteomes" id="UP000316181"/>
    </source>
</evidence>
<dbReference type="InterPro" id="IPR004839">
    <property type="entry name" value="Aminotransferase_I/II_large"/>
</dbReference>
<protein>
    <submittedName>
        <fullName evidence="7">Aspartate aminotransferase</fullName>
    </submittedName>
</protein>
<accession>A0A542SMX2</accession>
<dbReference type="SUPFAM" id="SSF53383">
    <property type="entry name" value="PLP-dependent transferases"/>
    <property type="match status" value="1"/>
</dbReference>
<sequence>MPAPASHLSTASASQIRDVTEKAWTVPGVSILSVGEPDWAVPAHIREAGMAAYQRDATHYTPSGGIADLRKEVARERSERLGVDIDSSRVWVTAGGAQGIALALMATVTRGSQVLVPDPGYPPFATTTTLLGGIVVPYPLTAAGGFLPDPAALEALITNETRVLILNSPSNPLGAVIDPELMRRLLDLARRYDLWVFSDECYSAFPGAGTFASALQHDDDGRVLCLESFSKTYAMTGVRVGTLVVPSSLNRYMPMLQESLISCVNLPAQYAALAALRGPQDAVGAAANAIEERRRLVCDTLDQAGISYATDGGGIYVWVDVRDWCGGDVYGWSMDLIERDKVAVAPGTAFGERGQGWLRISLTASPGTLREGLRRLLAALDRARMSRELSPARSV</sequence>
<dbReference type="InterPro" id="IPR015424">
    <property type="entry name" value="PyrdxlP-dep_Trfase"/>
</dbReference>
<gene>
    <name evidence="7" type="ORF">FB389_0625</name>
</gene>
<comment type="caution">
    <text evidence="7">The sequence shown here is derived from an EMBL/GenBank/DDBJ whole genome shotgun (WGS) entry which is preliminary data.</text>
</comment>
<dbReference type="AlphaFoldDB" id="A0A542SMX2"/>
<keyword evidence="3 7" id="KW-0032">Aminotransferase</keyword>
<proteinExistence type="inferred from homology"/>
<evidence type="ECO:0000256" key="5">
    <source>
        <dbReference type="ARBA" id="ARBA00022898"/>
    </source>
</evidence>
<dbReference type="InterPro" id="IPR015421">
    <property type="entry name" value="PyrdxlP-dep_Trfase_major"/>
</dbReference>
<name>A0A542SMX2_9MICO</name>
<evidence type="ECO:0000256" key="4">
    <source>
        <dbReference type="ARBA" id="ARBA00022679"/>
    </source>
</evidence>
<dbReference type="GO" id="GO:0008483">
    <property type="term" value="F:transaminase activity"/>
    <property type="evidence" value="ECO:0007669"/>
    <property type="project" value="UniProtKB-KW"/>
</dbReference>
<dbReference type="OrthoDB" id="9763453at2"/>
<dbReference type="RefSeq" id="WP_142111305.1">
    <property type="nucleotide sequence ID" value="NZ_BAAATB010000008.1"/>
</dbReference>
<dbReference type="Proteomes" id="UP000316181">
    <property type="component" value="Unassembled WGS sequence"/>
</dbReference>
<evidence type="ECO:0000313" key="7">
    <source>
        <dbReference type="EMBL" id="TQK75981.1"/>
    </source>
</evidence>
<dbReference type="Pfam" id="PF00155">
    <property type="entry name" value="Aminotran_1_2"/>
    <property type="match status" value="1"/>
</dbReference>
<dbReference type="GO" id="GO:0030170">
    <property type="term" value="F:pyridoxal phosphate binding"/>
    <property type="evidence" value="ECO:0007669"/>
    <property type="project" value="InterPro"/>
</dbReference>